<dbReference type="RefSeq" id="XP_024664542.1">
    <property type="nucleotide sequence ID" value="XM_024808774.1"/>
</dbReference>
<dbReference type="Proteomes" id="UP000238350">
    <property type="component" value="Unassembled WGS sequence"/>
</dbReference>
<evidence type="ECO:0000256" key="6">
    <source>
        <dbReference type="ARBA" id="ARBA00056910"/>
    </source>
</evidence>
<dbReference type="NCBIfam" id="TIGR02961">
    <property type="entry name" value="allantoicase"/>
    <property type="match status" value="1"/>
</dbReference>
<feature type="domain" description="Allantoicase" evidence="8">
    <location>
        <begin position="27"/>
        <end position="175"/>
    </location>
</feature>
<evidence type="ECO:0000256" key="5">
    <source>
        <dbReference type="ARBA" id="ARBA00022801"/>
    </source>
</evidence>
<keyword evidence="10" id="KW-1185">Reference proteome</keyword>
<dbReference type="PANTHER" id="PTHR12045:SF3">
    <property type="entry name" value="INACTIVE ALLANTOICASE-RELATED"/>
    <property type="match status" value="1"/>
</dbReference>
<comment type="function">
    <text evidence="6">Utilization of purines as secondary nitrogen sources, when primary sources are limiting.</text>
</comment>
<organism evidence="9 10">
    <name type="scientific">Wickerhamiella sorbophila</name>
    <dbReference type="NCBI Taxonomy" id="45607"/>
    <lineage>
        <taxon>Eukaryota</taxon>
        <taxon>Fungi</taxon>
        <taxon>Dikarya</taxon>
        <taxon>Ascomycota</taxon>
        <taxon>Saccharomycotina</taxon>
        <taxon>Dipodascomycetes</taxon>
        <taxon>Dipodascales</taxon>
        <taxon>Trichomonascaceae</taxon>
        <taxon>Wickerhamiella</taxon>
    </lineage>
</organism>
<dbReference type="OrthoDB" id="10266039at2759"/>
<dbReference type="PIRSF" id="PIRSF016516">
    <property type="entry name" value="Allantoicase"/>
    <property type="match status" value="1"/>
</dbReference>
<dbReference type="Pfam" id="PF03561">
    <property type="entry name" value="Allantoicase"/>
    <property type="match status" value="2"/>
</dbReference>
<sequence length="338" mass="37253">MPSRQVSQEEFEKLTSAYVNVTNDRLGGRVCGLSDQWFAEASNLIKDTPPVVEVRFVATGRWYDGWETRRHNPEPSDWVVLQLGVSSAKLYGCEIDTTFFTGNYAPAISVEGAVINNANELDGAEWETVIDKFECGPSQRQFFVRDAITNTAYTHVRLHMYPDGGIARFRMFGEPIPVFPKDKNQVIDMAAVANGGVAIACSDQHFSSADNLLLPGRGLDMSDGWETARSRTPGHVDWAVIKLGAPTLVDHVLIDTAFFLGNFPQHIEIHALNAANSKDLSVNSADWKPLVGKTKTGPNQEHKLTGPQLLSAEPITHVKLVIIPDGGVKRLRVFGRRA</sequence>
<dbReference type="InterPro" id="IPR008979">
    <property type="entry name" value="Galactose-bd-like_sf"/>
</dbReference>
<evidence type="ECO:0000313" key="10">
    <source>
        <dbReference type="Proteomes" id="UP000238350"/>
    </source>
</evidence>
<comment type="caution">
    <text evidence="9">The sequence shown here is derived from an EMBL/GenBank/DDBJ whole genome shotgun (WGS) entry which is preliminary data.</text>
</comment>
<comment type="pathway">
    <text evidence="7">Nitrogen metabolism; (S)-allantoin degradation; (S)-ureidoglycolate from allantoate (aminidohydrolase route): step 1/1.</text>
</comment>
<evidence type="ECO:0000259" key="8">
    <source>
        <dbReference type="Pfam" id="PF03561"/>
    </source>
</evidence>
<evidence type="ECO:0000256" key="3">
    <source>
        <dbReference type="ARBA" id="ARBA00012170"/>
    </source>
</evidence>
<dbReference type="Gene3D" id="2.60.120.260">
    <property type="entry name" value="Galactose-binding domain-like"/>
    <property type="match status" value="2"/>
</dbReference>
<accession>A0A2T0FI11</accession>
<dbReference type="PANTHER" id="PTHR12045">
    <property type="entry name" value="ALLANTOICASE"/>
    <property type="match status" value="1"/>
</dbReference>
<reference evidence="9 10" key="1">
    <citation type="submission" date="2017-04" db="EMBL/GenBank/DDBJ databases">
        <title>Genome sequencing of [Candida] sorbophila.</title>
        <authorList>
            <person name="Ahn J.O."/>
        </authorList>
    </citation>
    <scope>NUCLEOTIDE SEQUENCE [LARGE SCALE GENOMIC DNA]</scope>
    <source>
        <strain evidence="9 10">DS02</strain>
    </source>
</reference>
<gene>
    <name evidence="9" type="ORF">B9G98_02217</name>
</gene>
<evidence type="ECO:0000256" key="4">
    <source>
        <dbReference type="ARBA" id="ARBA00022631"/>
    </source>
</evidence>
<dbReference type="GO" id="GO:0004037">
    <property type="term" value="F:allantoicase activity"/>
    <property type="evidence" value="ECO:0007669"/>
    <property type="project" value="UniProtKB-EC"/>
</dbReference>
<dbReference type="FunFam" id="2.60.120.260:FF:000078">
    <property type="entry name" value="DAL2p Allantoicase"/>
    <property type="match status" value="1"/>
</dbReference>
<feature type="domain" description="Allantoicase" evidence="8">
    <location>
        <begin position="195"/>
        <end position="337"/>
    </location>
</feature>
<dbReference type="InterPro" id="IPR015908">
    <property type="entry name" value="Allantoicase_dom"/>
</dbReference>
<proteinExistence type="inferred from homology"/>
<dbReference type="EC" id="3.5.3.4" evidence="3"/>
<dbReference type="STRING" id="45607.A0A2T0FI11"/>
<dbReference type="AlphaFoldDB" id="A0A2T0FI11"/>
<evidence type="ECO:0000256" key="2">
    <source>
        <dbReference type="ARBA" id="ARBA00009242"/>
    </source>
</evidence>
<comment type="catalytic activity">
    <reaction evidence="1">
        <text>allantoate + H2O = (S)-ureidoglycolate + urea</text>
        <dbReference type="Rhea" id="RHEA:11016"/>
        <dbReference type="ChEBI" id="CHEBI:15377"/>
        <dbReference type="ChEBI" id="CHEBI:16199"/>
        <dbReference type="ChEBI" id="CHEBI:17536"/>
        <dbReference type="ChEBI" id="CHEBI:57296"/>
        <dbReference type="EC" id="3.5.3.4"/>
    </reaction>
</comment>
<evidence type="ECO:0000256" key="1">
    <source>
        <dbReference type="ARBA" id="ARBA00001314"/>
    </source>
</evidence>
<name>A0A2T0FI11_9ASCO</name>
<dbReference type="EMBL" id="NDIQ01000021">
    <property type="protein sequence ID" value="PRT54597.1"/>
    <property type="molecule type" value="Genomic_DNA"/>
</dbReference>
<protein>
    <recommendedName>
        <fullName evidence="3">allantoicase</fullName>
        <ecNumber evidence="3">3.5.3.4</ecNumber>
    </recommendedName>
</protein>
<keyword evidence="4" id="KW-0659">Purine metabolism</keyword>
<dbReference type="SUPFAM" id="SSF49785">
    <property type="entry name" value="Galactose-binding domain-like"/>
    <property type="match status" value="2"/>
</dbReference>
<dbReference type="GO" id="GO:0000256">
    <property type="term" value="P:allantoin catabolic process"/>
    <property type="evidence" value="ECO:0007669"/>
    <property type="project" value="InterPro"/>
</dbReference>
<dbReference type="GeneID" id="36515965"/>
<evidence type="ECO:0000256" key="7">
    <source>
        <dbReference type="ARBA" id="ARBA00060607"/>
    </source>
</evidence>
<evidence type="ECO:0000313" key="9">
    <source>
        <dbReference type="EMBL" id="PRT54597.1"/>
    </source>
</evidence>
<dbReference type="InterPro" id="IPR005164">
    <property type="entry name" value="Allantoicase"/>
</dbReference>
<keyword evidence="5" id="KW-0378">Hydrolase</keyword>
<dbReference type="HAMAP" id="MF_00813">
    <property type="entry name" value="Allantoicase"/>
    <property type="match status" value="1"/>
</dbReference>
<dbReference type="GO" id="GO:0006144">
    <property type="term" value="P:purine nucleobase metabolic process"/>
    <property type="evidence" value="ECO:0007669"/>
    <property type="project" value="UniProtKB-KW"/>
</dbReference>
<comment type="similarity">
    <text evidence="2">Belongs to the allantoicase family.</text>
</comment>
<dbReference type="FunFam" id="2.60.120.260:FF:000059">
    <property type="entry name" value="Probable allantoicase"/>
    <property type="match status" value="1"/>
</dbReference>